<dbReference type="PANTHER" id="PTHR44757:SF2">
    <property type="entry name" value="BIOFILM ARCHITECTURE MAINTENANCE PROTEIN MBAA"/>
    <property type="match status" value="1"/>
</dbReference>
<dbReference type="CDD" id="cd01948">
    <property type="entry name" value="EAL"/>
    <property type="match status" value="1"/>
</dbReference>
<feature type="domain" description="EAL" evidence="2">
    <location>
        <begin position="606"/>
        <end position="860"/>
    </location>
</feature>
<reference evidence="5" key="1">
    <citation type="submission" date="2016-10" db="EMBL/GenBank/DDBJ databases">
        <authorList>
            <person name="Varghese N."/>
            <person name="Submissions S."/>
        </authorList>
    </citation>
    <scope>NUCLEOTIDE SEQUENCE [LARGE SCALE GENOMIC DNA]</scope>
    <source>
        <strain evidence="5">DSM 44526</strain>
    </source>
</reference>
<dbReference type="InterPro" id="IPR000160">
    <property type="entry name" value="GGDEF_dom"/>
</dbReference>
<dbReference type="PANTHER" id="PTHR44757">
    <property type="entry name" value="DIGUANYLATE CYCLASE DGCP"/>
    <property type="match status" value="1"/>
</dbReference>
<dbReference type="OrthoDB" id="23692at2"/>
<feature type="transmembrane region" description="Helical" evidence="1">
    <location>
        <begin position="162"/>
        <end position="182"/>
    </location>
</feature>
<evidence type="ECO:0000313" key="4">
    <source>
        <dbReference type="EMBL" id="SDF93992.1"/>
    </source>
</evidence>
<keyword evidence="5" id="KW-1185">Reference proteome</keyword>
<dbReference type="Gene3D" id="3.20.20.450">
    <property type="entry name" value="EAL domain"/>
    <property type="match status" value="1"/>
</dbReference>
<keyword evidence="1" id="KW-0472">Membrane</keyword>
<dbReference type="EMBL" id="FNCF01000002">
    <property type="protein sequence ID" value="SDF93992.1"/>
    <property type="molecule type" value="Genomic_DNA"/>
</dbReference>
<evidence type="ECO:0000259" key="2">
    <source>
        <dbReference type="PROSITE" id="PS50883"/>
    </source>
</evidence>
<dbReference type="InterPro" id="IPR035919">
    <property type="entry name" value="EAL_sf"/>
</dbReference>
<gene>
    <name evidence="4" type="ORF">SAMN05660324_1369</name>
</gene>
<dbReference type="NCBIfam" id="TIGR00254">
    <property type="entry name" value="GGDEF"/>
    <property type="match status" value="1"/>
</dbReference>
<protein>
    <submittedName>
        <fullName evidence="4">Diguanylate cyclase (GGDEF) domain-containing protein</fullName>
    </submittedName>
</protein>
<feature type="domain" description="GGDEF" evidence="3">
    <location>
        <begin position="461"/>
        <end position="597"/>
    </location>
</feature>
<dbReference type="SMART" id="SM00267">
    <property type="entry name" value="GGDEF"/>
    <property type="match status" value="1"/>
</dbReference>
<dbReference type="SUPFAM" id="SSF141868">
    <property type="entry name" value="EAL domain-like"/>
    <property type="match status" value="1"/>
</dbReference>
<dbReference type="InterPro" id="IPR029787">
    <property type="entry name" value="Nucleotide_cyclase"/>
</dbReference>
<accession>A0A1G7Q610</accession>
<organism evidence="4 5">
    <name type="scientific">Klenkia brasiliensis</name>
    <dbReference type="NCBI Taxonomy" id="333142"/>
    <lineage>
        <taxon>Bacteria</taxon>
        <taxon>Bacillati</taxon>
        <taxon>Actinomycetota</taxon>
        <taxon>Actinomycetes</taxon>
        <taxon>Geodermatophilales</taxon>
        <taxon>Geodermatophilaceae</taxon>
        <taxon>Klenkia</taxon>
    </lineage>
</organism>
<dbReference type="InterPro" id="IPR001633">
    <property type="entry name" value="EAL_dom"/>
</dbReference>
<dbReference type="RefSeq" id="WP_091060488.1">
    <property type="nucleotide sequence ID" value="NZ_FNCF01000002.1"/>
</dbReference>
<evidence type="ECO:0000259" key="3">
    <source>
        <dbReference type="PROSITE" id="PS50887"/>
    </source>
</evidence>
<dbReference type="Pfam" id="PF00563">
    <property type="entry name" value="EAL"/>
    <property type="match status" value="1"/>
</dbReference>
<evidence type="ECO:0000256" key="1">
    <source>
        <dbReference type="SAM" id="Phobius"/>
    </source>
</evidence>
<keyword evidence="1" id="KW-1133">Transmembrane helix</keyword>
<feature type="transmembrane region" description="Helical" evidence="1">
    <location>
        <begin position="40"/>
        <end position="58"/>
    </location>
</feature>
<dbReference type="CDD" id="cd01949">
    <property type="entry name" value="GGDEF"/>
    <property type="match status" value="1"/>
</dbReference>
<keyword evidence="1" id="KW-0812">Transmembrane</keyword>
<dbReference type="Pfam" id="PF00990">
    <property type="entry name" value="GGDEF"/>
    <property type="match status" value="1"/>
</dbReference>
<dbReference type="SUPFAM" id="SSF55073">
    <property type="entry name" value="Nucleotide cyclase"/>
    <property type="match status" value="1"/>
</dbReference>
<feature type="transmembrane region" description="Helical" evidence="1">
    <location>
        <begin position="127"/>
        <end position="150"/>
    </location>
</feature>
<proteinExistence type="predicted"/>
<name>A0A1G7Q610_9ACTN</name>
<dbReference type="InterPro" id="IPR052155">
    <property type="entry name" value="Biofilm_reg_signaling"/>
</dbReference>
<feature type="transmembrane region" description="Helical" evidence="1">
    <location>
        <begin position="189"/>
        <end position="211"/>
    </location>
</feature>
<dbReference type="Gene3D" id="3.30.70.270">
    <property type="match status" value="1"/>
</dbReference>
<feature type="transmembrane region" description="Helical" evidence="1">
    <location>
        <begin position="98"/>
        <end position="115"/>
    </location>
</feature>
<dbReference type="SMART" id="SM00052">
    <property type="entry name" value="EAL"/>
    <property type="match status" value="1"/>
</dbReference>
<evidence type="ECO:0000313" key="5">
    <source>
        <dbReference type="Proteomes" id="UP000198863"/>
    </source>
</evidence>
<dbReference type="InterPro" id="IPR043128">
    <property type="entry name" value="Rev_trsase/Diguanyl_cyclase"/>
</dbReference>
<dbReference type="PROSITE" id="PS50883">
    <property type="entry name" value="EAL"/>
    <property type="match status" value="1"/>
</dbReference>
<dbReference type="Proteomes" id="UP000198863">
    <property type="component" value="Unassembled WGS sequence"/>
</dbReference>
<sequence length="870" mass="91256">MPERRAWTTAVPRPTRWAFGLLLVAAVVRLLVPAGTTSELLYLLVVTGAAVLAWGAVLGGSRAGAWTAAGVTLSALGDWVWQVLTWRGAPTDVSVADIAYLLSYVAVGMGLRRVLARTVEGSRVDRLVDTAAVFLFVLHLEYVVVLQHSIGAAGLPSLDRVVMAGYPVLDAWLVALVARLFFARSSLRVEAGLVATGASAWFLADMGYLFAAGDSTVLDTGWTIGSLALAGSLWAAGAGRSGPDPSPRVALPVSRAQLAVTLAPLAVPGVVAVVGRLDGSAVDPLPGVAVTLTMLVLAFLRADRLSHQQAELRQALELRARRSSALAVDAADALVVVDRDGAPLRGPGLPDASPTWSGVGRTDPAGRQAVLDRALLHPGHPEVVELPGALGTWVEVRVVDRTADPDLAGLVVTMQDVTERRRVQDELAHQAFHDVLTGAANRALFDDRITHALARSARTGVDPTLLSMDLDGFKNVNDTLGHPAGDALLQLVAERLTAHVRPGDTVARLGGDEFAVLLDGQAPDTGGDHLAVAERLLARLSLPYEVAGRTVRVGVSIGLVTATPDGECTPTTLLRDADAALYAAKAAGKGRVLVFEPRMRADLLLRTRLTADLPGALAAGQLRVVYQPVVDLGTGQLEGFEALLRWQHPVLGDVAPTTFVPIAEETGHIEAIGAWVLREACTAAAAWWAGTGPGPGIAVNLSVRQLRSDDVVTQVAGALADSGLPPHALCLELTETALVLDTDQATRTLHALRDLGVRLAVDDFGTGYSSMAHLRHFPVDVLKIDRSFISGMDPDGPPSTVVRGLLELARVMGLDVVAEGVESAHQREQLQAQGCSSAQGWLFSAAVERDVADQQVAAARIAAGAAGAQA</sequence>
<dbReference type="PROSITE" id="PS50887">
    <property type="entry name" value="GGDEF"/>
    <property type="match status" value="1"/>
</dbReference>
<dbReference type="AlphaFoldDB" id="A0A1G7Q610"/>